<evidence type="ECO:0000313" key="3">
    <source>
        <dbReference type="EMBL" id="TWF42686.1"/>
    </source>
</evidence>
<sequence length="190" mass="20726">MKKLMLVSTIALAAWMTQSCGNSTNRNPQSEKPVDSAKDLNEIAKPVDENSSKFAVDAANGGMMEVAMGKLAQEKASNARVKAFGAMMVTDHTKAGDQLKELAGKKNIALPAELSTQEKNHLDDLGKKSGKDFDKSYIDMMVDDHDKDVKEFEKASSDLTDPDLKTWATSTLPTLKVHQDSARVIQKALK</sequence>
<evidence type="ECO:0000256" key="1">
    <source>
        <dbReference type="SAM" id="MobiDB-lite"/>
    </source>
</evidence>
<dbReference type="InterPro" id="IPR025419">
    <property type="entry name" value="DUF4142"/>
</dbReference>
<feature type="domain" description="DUF4142" evidence="2">
    <location>
        <begin position="52"/>
        <end position="183"/>
    </location>
</feature>
<evidence type="ECO:0000313" key="4">
    <source>
        <dbReference type="Proteomes" id="UP000320811"/>
    </source>
</evidence>
<name>A0A561PX49_9BACT</name>
<dbReference type="PANTHER" id="PTHR38593">
    <property type="entry name" value="BLR2558 PROTEIN"/>
    <property type="match status" value="1"/>
</dbReference>
<dbReference type="Proteomes" id="UP000320811">
    <property type="component" value="Unassembled WGS sequence"/>
</dbReference>
<dbReference type="Gene3D" id="1.20.1260.10">
    <property type="match status" value="1"/>
</dbReference>
<comment type="caution">
    <text evidence="3">The sequence shown here is derived from an EMBL/GenBank/DDBJ whole genome shotgun (WGS) entry which is preliminary data.</text>
</comment>
<feature type="region of interest" description="Disordered" evidence="1">
    <location>
        <begin position="20"/>
        <end position="39"/>
    </location>
</feature>
<dbReference type="Pfam" id="PF13628">
    <property type="entry name" value="DUF4142"/>
    <property type="match status" value="1"/>
</dbReference>
<dbReference type="PROSITE" id="PS51257">
    <property type="entry name" value="PROKAR_LIPOPROTEIN"/>
    <property type="match status" value="1"/>
</dbReference>
<dbReference type="AlphaFoldDB" id="A0A561PX49"/>
<dbReference type="OrthoDB" id="883203at2"/>
<feature type="compositionally biased region" description="Polar residues" evidence="1">
    <location>
        <begin position="20"/>
        <end position="30"/>
    </location>
</feature>
<accession>A0A561PX49</accession>
<gene>
    <name evidence="3" type="ORF">FHW36_102447</name>
</gene>
<dbReference type="InterPro" id="IPR012347">
    <property type="entry name" value="Ferritin-like"/>
</dbReference>
<keyword evidence="4" id="KW-1185">Reference proteome</keyword>
<dbReference type="EMBL" id="VIWO01000002">
    <property type="protein sequence ID" value="TWF42686.1"/>
    <property type="molecule type" value="Genomic_DNA"/>
</dbReference>
<evidence type="ECO:0000259" key="2">
    <source>
        <dbReference type="Pfam" id="PF13628"/>
    </source>
</evidence>
<organism evidence="3 4">
    <name type="scientific">Chitinophaga polysaccharea</name>
    <dbReference type="NCBI Taxonomy" id="1293035"/>
    <lineage>
        <taxon>Bacteria</taxon>
        <taxon>Pseudomonadati</taxon>
        <taxon>Bacteroidota</taxon>
        <taxon>Chitinophagia</taxon>
        <taxon>Chitinophagales</taxon>
        <taxon>Chitinophagaceae</taxon>
        <taxon>Chitinophaga</taxon>
    </lineage>
</organism>
<dbReference type="RefSeq" id="WP_145666640.1">
    <property type="nucleotide sequence ID" value="NZ_VIWO01000002.1"/>
</dbReference>
<proteinExistence type="predicted"/>
<dbReference type="PANTHER" id="PTHR38593:SF1">
    <property type="entry name" value="BLR2558 PROTEIN"/>
    <property type="match status" value="1"/>
</dbReference>
<protein>
    <submittedName>
        <fullName evidence="3">Putative membrane protein</fullName>
    </submittedName>
</protein>
<reference evidence="3 4" key="1">
    <citation type="submission" date="2019-06" db="EMBL/GenBank/DDBJ databases">
        <title>Sorghum-associated microbial communities from plants grown in Nebraska, USA.</title>
        <authorList>
            <person name="Schachtman D."/>
        </authorList>
    </citation>
    <scope>NUCLEOTIDE SEQUENCE [LARGE SCALE GENOMIC DNA]</scope>
    <source>
        <strain evidence="3 4">1209</strain>
    </source>
</reference>